<dbReference type="Pfam" id="PF01875">
    <property type="entry name" value="Memo"/>
    <property type="match status" value="1"/>
</dbReference>
<evidence type="ECO:0000256" key="2">
    <source>
        <dbReference type="HAMAP-Rule" id="MF_00055"/>
    </source>
</evidence>
<protein>
    <recommendedName>
        <fullName evidence="2">MEMO1 family protein COY52_00030</fullName>
    </recommendedName>
</protein>
<accession>A0A2M7SFQ8</accession>
<dbReference type="InterPro" id="IPR002737">
    <property type="entry name" value="MEMO1_fam"/>
</dbReference>
<dbReference type="CDD" id="cd07361">
    <property type="entry name" value="MEMO_like"/>
    <property type="match status" value="1"/>
</dbReference>
<name>A0A2M7SFQ8_9BACT</name>
<dbReference type="EMBL" id="PFMR01000002">
    <property type="protein sequence ID" value="PIZ18324.1"/>
    <property type="molecule type" value="Genomic_DNA"/>
</dbReference>
<dbReference type="NCBIfam" id="NF001987">
    <property type="entry name" value="PRK00782.1"/>
    <property type="match status" value="1"/>
</dbReference>
<dbReference type="NCBIfam" id="TIGR04336">
    <property type="entry name" value="AmmeMemoSam_B"/>
    <property type="match status" value="1"/>
</dbReference>
<dbReference type="HAMAP" id="MF_00055">
    <property type="entry name" value="MEMO1"/>
    <property type="match status" value="1"/>
</dbReference>
<comment type="similarity">
    <text evidence="1 2">Belongs to the MEMO1 family.</text>
</comment>
<evidence type="ECO:0000313" key="4">
    <source>
        <dbReference type="Proteomes" id="UP000229307"/>
    </source>
</evidence>
<sequence>MDTRAPAVAGQFYDGTAEGLKLQLDKCFMHRVGVKKIPVLNPDGERKILGIVSPHAGYTYSGPVAGHGFSALAQDGPLGTIIMIGPNHHGVGKPAAVSMADSWETPLGTVRIDKETGEALRGSCRFLEADESAHRFEHSLEVQIPFLQYIYGDAFSIVPVAMMSQDIKLCKELGKGIAKAAGKKNTVIIASSDFTHYEINEVAERKDGQAIERILKFDIEGLFAVIKEMDITMCGPGPVAAMLYAAKEMGAADAKLLKYATSGDVSGDKSAVVGYASIIVKK</sequence>
<dbReference type="Proteomes" id="UP000229307">
    <property type="component" value="Unassembled WGS sequence"/>
</dbReference>
<dbReference type="AlphaFoldDB" id="A0A2M7SFQ8"/>
<comment type="caution">
    <text evidence="3">The sequence shown here is derived from an EMBL/GenBank/DDBJ whole genome shotgun (WGS) entry which is preliminary data.</text>
</comment>
<dbReference type="SUPFAM" id="SSF53213">
    <property type="entry name" value="LigB-like"/>
    <property type="match status" value="1"/>
</dbReference>
<dbReference type="Gene3D" id="3.40.830.10">
    <property type="entry name" value="LigB-like"/>
    <property type="match status" value="1"/>
</dbReference>
<evidence type="ECO:0000256" key="1">
    <source>
        <dbReference type="ARBA" id="ARBA00006315"/>
    </source>
</evidence>
<reference evidence="4" key="1">
    <citation type="submission" date="2017-09" db="EMBL/GenBank/DDBJ databases">
        <title>Depth-based differentiation of microbial function through sediment-hosted aquifers and enrichment of novel symbionts in the deep terrestrial subsurface.</title>
        <authorList>
            <person name="Probst A.J."/>
            <person name="Ladd B."/>
            <person name="Jarett J.K."/>
            <person name="Geller-Mcgrath D.E."/>
            <person name="Sieber C.M.K."/>
            <person name="Emerson J.B."/>
            <person name="Anantharaman K."/>
            <person name="Thomas B.C."/>
            <person name="Malmstrom R."/>
            <person name="Stieglmeier M."/>
            <person name="Klingl A."/>
            <person name="Woyke T."/>
            <person name="Ryan C.M."/>
            <person name="Banfield J.F."/>
        </authorList>
    </citation>
    <scope>NUCLEOTIDE SEQUENCE [LARGE SCALE GENOMIC DNA]</scope>
</reference>
<evidence type="ECO:0000313" key="3">
    <source>
        <dbReference type="EMBL" id="PIZ18324.1"/>
    </source>
</evidence>
<organism evidence="3 4">
    <name type="scientific">Candidatus Desantisbacteria bacterium CG_4_10_14_0_8_um_filter_48_22</name>
    <dbReference type="NCBI Taxonomy" id="1974543"/>
    <lineage>
        <taxon>Bacteria</taxon>
        <taxon>Candidatus Desantisiibacteriota</taxon>
    </lineage>
</organism>
<dbReference type="PANTHER" id="PTHR11060:SF0">
    <property type="entry name" value="PROTEIN MEMO1"/>
    <property type="match status" value="1"/>
</dbReference>
<gene>
    <name evidence="3" type="ORF">COY52_00030</name>
</gene>
<dbReference type="PANTHER" id="PTHR11060">
    <property type="entry name" value="PROTEIN MEMO1"/>
    <property type="match status" value="1"/>
</dbReference>
<proteinExistence type="inferred from homology"/>